<dbReference type="PANTHER" id="PTHR31079">
    <property type="entry name" value="NAC DOMAIN-CONTAINING PROTEIN 73"/>
    <property type="match status" value="1"/>
</dbReference>
<protein>
    <submittedName>
        <fullName evidence="7">NAC domain-containing protein 8-like</fullName>
    </submittedName>
</protein>
<dbReference type="PROSITE" id="PS51005">
    <property type="entry name" value="NAC"/>
    <property type="match status" value="1"/>
</dbReference>
<name>A0A3L6S2T7_PANMI</name>
<dbReference type="AlphaFoldDB" id="A0A3L6S2T7"/>
<dbReference type="InterPro" id="IPR036093">
    <property type="entry name" value="NAC_dom_sf"/>
</dbReference>
<dbReference type="Proteomes" id="UP000275267">
    <property type="component" value="Unassembled WGS sequence"/>
</dbReference>
<dbReference type="SUPFAM" id="SSF101941">
    <property type="entry name" value="NAC domain"/>
    <property type="match status" value="1"/>
</dbReference>
<dbReference type="InterPro" id="IPR003441">
    <property type="entry name" value="NAC-dom"/>
</dbReference>
<dbReference type="GO" id="GO:0003700">
    <property type="term" value="F:DNA-binding transcription factor activity"/>
    <property type="evidence" value="ECO:0007669"/>
    <property type="project" value="InterPro"/>
</dbReference>
<comment type="caution">
    <text evidence="7">The sequence shown here is derived from an EMBL/GenBank/DDBJ whole genome shotgun (WGS) entry which is preliminary data.</text>
</comment>
<dbReference type="InterPro" id="IPR044799">
    <property type="entry name" value="SOG1-like"/>
</dbReference>
<dbReference type="OrthoDB" id="1882130at2759"/>
<evidence type="ECO:0000256" key="2">
    <source>
        <dbReference type="ARBA" id="ARBA00023125"/>
    </source>
</evidence>
<dbReference type="GO" id="GO:0000976">
    <property type="term" value="F:transcription cis-regulatory region binding"/>
    <property type="evidence" value="ECO:0007669"/>
    <property type="project" value="TreeGrafter"/>
</dbReference>
<dbReference type="STRING" id="4540.A0A3L6S2T7"/>
<dbReference type="FunFam" id="2.170.150.80:FF:000009">
    <property type="entry name" value="NAC domain-containing protein 8"/>
    <property type="match status" value="1"/>
</dbReference>
<dbReference type="Gene3D" id="2.170.150.80">
    <property type="entry name" value="NAC domain"/>
    <property type="match status" value="1"/>
</dbReference>
<evidence type="ECO:0000259" key="6">
    <source>
        <dbReference type="PROSITE" id="PS51005"/>
    </source>
</evidence>
<evidence type="ECO:0000256" key="5">
    <source>
        <dbReference type="SAM" id="MobiDB-lite"/>
    </source>
</evidence>
<evidence type="ECO:0000256" key="3">
    <source>
        <dbReference type="ARBA" id="ARBA00023163"/>
    </source>
</evidence>
<evidence type="ECO:0000313" key="8">
    <source>
        <dbReference type="Proteomes" id="UP000275267"/>
    </source>
</evidence>
<proteinExistence type="predicted"/>
<feature type="region of interest" description="Disordered" evidence="5">
    <location>
        <begin position="312"/>
        <end position="333"/>
    </location>
</feature>
<dbReference type="Pfam" id="PF02365">
    <property type="entry name" value="NAM"/>
    <property type="match status" value="1"/>
</dbReference>
<evidence type="ECO:0000256" key="4">
    <source>
        <dbReference type="ARBA" id="ARBA00023242"/>
    </source>
</evidence>
<evidence type="ECO:0000313" key="7">
    <source>
        <dbReference type="EMBL" id="RLN13597.1"/>
    </source>
</evidence>
<reference evidence="8" key="1">
    <citation type="journal article" date="2019" name="Nat. Commun.">
        <title>The genome of broomcorn millet.</title>
        <authorList>
            <person name="Zou C."/>
            <person name="Miki D."/>
            <person name="Li D."/>
            <person name="Tang Q."/>
            <person name="Xiao L."/>
            <person name="Rajput S."/>
            <person name="Deng P."/>
            <person name="Jia W."/>
            <person name="Huang R."/>
            <person name="Zhang M."/>
            <person name="Sun Y."/>
            <person name="Hu J."/>
            <person name="Fu X."/>
            <person name="Schnable P.S."/>
            <person name="Li F."/>
            <person name="Zhang H."/>
            <person name="Feng B."/>
            <person name="Zhu X."/>
            <person name="Liu R."/>
            <person name="Schnable J.C."/>
            <person name="Zhu J.-K."/>
            <person name="Zhang H."/>
        </authorList>
    </citation>
    <scope>NUCLEOTIDE SEQUENCE [LARGE SCALE GENOMIC DNA]</scope>
</reference>
<dbReference type="PANTHER" id="PTHR31079:SF9">
    <property type="entry name" value="SUPPRESSOR OF GAMMA RESPONSE 1"/>
    <property type="match status" value="1"/>
</dbReference>
<sequence length="428" mass="48101">MGVREMNGRGEWDRGEWTTWIIDSQRFATKIKNASGSSDPSKQKWMSSPSKECPKCSHVIDNSDVVHQWPGLPKGVKFDPSDQELLWHLLAKHGKSGIKPHPFIAEFIPTVEEVDGICYTHPHKLPGVKKNGSVSHFFHRTFKAYNTGNRKRRKINTDDLADVRWHKTGKTKPVLVDGKHLGCKKIMVLYMSTEKGGKPEKTNWVMHQYHLGTGEDEKEGEYVVSKLFFQQQFKPGEKNAQELTTGDAVESMAAEVDAVELTTADASDFTTLPSEEHVSPIQEVVHNSEHNPDQVNENCEINFEENAAEGTVVHPPSEKPEGGDNPQSQDPKLWEGDSQFELLDSQQLAEGLAMCDEFLLSQSQTSCGGGDEPRAIKPRLAVYAQLPTEDLKKDLEECQQLEPSDAVNIELDSIAEFRLSQIVWFRCH</sequence>
<feature type="domain" description="NAC" evidence="6">
    <location>
        <begin position="72"/>
        <end position="230"/>
    </location>
</feature>
<keyword evidence="1" id="KW-0805">Transcription regulation</keyword>
<dbReference type="EMBL" id="PQIB02000006">
    <property type="protein sequence ID" value="RLN13597.1"/>
    <property type="molecule type" value="Genomic_DNA"/>
</dbReference>
<organism evidence="7 8">
    <name type="scientific">Panicum miliaceum</name>
    <name type="common">Proso millet</name>
    <name type="synonym">Broomcorn millet</name>
    <dbReference type="NCBI Taxonomy" id="4540"/>
    <lineage>
        <taxon>Eukaryota</taxon>
        <taxon>Viridiplantae</taxon>
        <taxon>Streptophyta</taxon>
        <taxon>Embryophyta</taxon>
        <taxon>Tracheophyta</taxon>
        <taxon>Spermatophyta</taxon>
        <taxon>Magnoliopsida</taxon>
        <taxon>Liliopsida</taxon>
        <taxon>Poales</taxon>
        <taxon>Poaceae</taxon>
        <taxon>PACMAD clade</taxon>
        <taxon>Panicoideae</taxon>
        <taxon>Panicodae</taxon>
        <taxon>Paniceae</taxon>
        <taxon>Panicinae</taxon>
        <taxon>Panicum</taxon>
        <taxon>Panicum sect. Panicum</taxon>
    </lineage>
</organism>
<keyword evidence="3" id="KW-0804">Transcription</keyword>
<accession>A0A3L6S2T7</accession>
<dbReference type="GO" id="GO:0005634">
    <property type="term" value="C:nucleus"/>
    <property type="evidence" value="ECO:0007669"/>
    <property type="project" value="TreeGrafter"/>
</dbReference>
<keyword evidence="4" id="KW-0539">Nucleus</keyword>
<keyword evidence="8" id="KW-1185">Reference proteome</keyword>
<evidence type="ECO:0000256" key="1">
    <source>
        <dbReference type="ARBA" id="ARBA00023015"/>
    </source>
</evidence>
<gene>
    <name evidence="7" type="ORF">C2845_PM09G13010</name>
</gene>
<keyword evidence="2" id="KW-0238">DNA-binding</keyword>